<evidence type="ECO:0000256" key="3">
    <source>
        <dbReference type="ARBA" id="ARBA00022989"/>
    </source>
</evidence>
<dbReference type="InterPro" id="IPR007792">
    <property type="entry name" value="T4SS_VirB3/TrbD/AvhB"/>
</dbReference>
<gene>
    <name evidence="6" type="ORF">HDF08_003465</name>
</gene>
<comment type="caution">
    <text evidence="6">The sequence shown here is derived from an EMBL/GenBank/DDBJ whole genome shotgun (WGS) entry which is preliminary data.</text>
</comment>
<comment type="subcellular location">
    <subcellularLocation>
        <location evidence="1">Membrane</location>
    </subcellularLocation>
</comment>
<evidence type="ECO:0000256" key="1">
    <source>
        <dbReference type="ARBA" id="ARBA00004370"/>
    </source>
</evidence>
<accession>A0A852VEU5</accession>
<name>A0A852VEU5_9BACT</name>
<keyword evidence="2 5" id="KW-0812">Transmembrane</keyword>
<dbReference type="AlphaFoldDB" id="A0A852VEU5"/>
<dbReference type="GO" id="GO:0016020">
    <property type="term" value="C:membrane"/>
    <property type="evidence" value="ECO:0007669"/>
    <property type="project" value="UniProtKB-SubCell"/>
</dbReference>
<keyword evidence="4 5" id="KW-0472">Membrane</keyword>
<organism evidence="6 7">
    <name type="scientific">Tunturiibacter lichenicola</name>
    <dbReference type="NCBI Taxonomy" id="2051959"/>
    <lineage>
        <taxon>Bacteria</taxon>
        <taxon>Pseudomonadati</taxon>
        <taxon>Acidobacteriota</taxon>
        <taxon>Terriglobia</taxon>
        <taxon>Terriglobales</taxon>
        <taxon>Acidobacteriaceae</taxon>
        <taxon>Tunturiibacter</taxon>
    </lineage>
</organism>
<dbReference type="Proteomes" id="UP000564385">
    <property type="component" value="Unassembled WGS sequence"/>
</dbReference>
<evidence type="ECO:0000313" key="7">
    <source>
        <dbReference type="Proteomes" id="UP000564385"/>
    </source>
</evidence>
<feature type="transmembrane region" description="Helical" evidence="5">
    <location>
        <begin position="32"/>
        <end position="64"/>
    </location>
</feature>
<proteinExistence type="predicted"/>
<dbReference type="EMBL" id="JACCCU010000002">
    <property type="protein sequence ID" value="NYF91363.1"/>
    <property type="molecule type" value="Genomic_DNA"/>
</dbReference>
<evidence type="ECO:0000256" key="2">
    <source>
        <dbReference type="ARBA" id="ARBA00022692"/>
    </source>
</evidence>
<sequence length="107" mass="12002">MAEGGSQRDARRNRVFKAMNRPLTVLGAERRLFFVALITGGAIFSMLHSLVGGIGLFIVGVIIAQVATKHDVEILRILFNSAKFHRRYDSMKWESTAISVRTRNVQN</sequence>
<reference evidence="6 7" key="1">
    <citation type="submission" date="2020-07" db="EMBL/GenBank/DDBJ databases">
        <title>Genomic Encyclopedia of Type Strains, Phase IV (KMG-V): Genome sequencing to study the core and pangenomes of soil and plant-associated prokaryotes.</title>
        <authorList>
            <person name="Whitman W."/>
        </authorList>
    </citation>
    <scope>NUCLEOTIDE SEQUENCE [LARGE SCALE GENOMIC DNA]</scope>
    <source>
        <strain evidence="6 7">M8UP22</strain>
    </source>
</reference>
<evidence type="ECO:0000256" key="4">
    <source>
        <dbReference type="ARBA" id="ARBA00023136"/>
    </source>
</evidence>
<evidence type="ECO:0000313" key="6">
    <source>
        <dbReference type="EMBL" id="NYF91363.1"/>
    </source>
</evidence>
<dbReference type="Pfam" id="PF05101">
    <property type="entry name" value="VirB3"/>
    <property type="match status" value="1"/>
</dbReference>
<evidence type="ECO:0000256" key="5">
    <source>
        <dbReference type="SAM" id="Phobius"/>
    </source>
</evidence>
<keyword evidence="3 5" id="KW-1133">Transmembrane helix</keyword>
<protein>
    <submittedName>
        <fullName evidence="6">Type IV secretory pathway TrbD component</fullName>
    </submittedName>
</protein>